<name>A0A4R0JSL6_9ACTN</name>
<proteinExistence type="predicted"/>
<comment type="caution">
    <text evidence="1">The sequence shown here is derived from an EMBL/GenBank/DDBJ whole genome shotgun (WGS) entry which is preliminary data.</text>
</comment>
<organism evidence="1 2">
    <name type="scientific">Kribbella pittospori</name>
    <dbReference type="NCBI Taxonomy" id="722689"/>
    <lineage>
        <taxon>Bacteria</taxon>
        <taxon>Bacillati</taxon>
        <taxon>Actinomycetota</taxon>
        <taxon>Actinomycetes</taxon>
        <taxon>Propionibacteriales</taxon>
        <taxon>Kribbellaceae</taxon>
        <taxon>Kribbella</taxon>
    </lineage>
</organism>
<evidence type="ECO:0000313" key="1">
    <source>
        <dbReference type="EMBL" id="TCC48068.1"/>
    </source>
</evidence>
<protein>
    <submittedName>
        <fullName evidence="1">Uncharacterized protein</fullName>
    </submittedName>
</protein>
<keyword evidence="2" id="KW-1185">Reference proteome</keyword>
<gene>
    <name evidence="1" type="ORF">E0H73_43090</name>
</gene>
<dbReference type="Proteomes" id="UP000291144">
    <property type="component" value="Unassembled WGS sequence"/>
</dbReference>
<dbReference type="OrthoDB" id="3830843at2"/>
<evidence type="ECO:0000313" key="2">
    <source>
        <dbReference type="Proteomes" id="UP000291144"/>
    </source>
</evidence>
<accession>A0A4R0JSL6</accession>
<reference evidence="1 2" key="1">
    <citation type="submission" date="2019-02" db="EMBL/GenBank/DDBJ databases">
        <title>Kribbella capetownensis sp. nov. and Kribbella speibonae sp. nov., isolated from soil.</title>
        <authorList>
            <person name="Curtis S.M."/>
            <person name="Norton I."/>
            <person name="Everest G.J."/>
            <person name="Meyers P.R."/>
        </authorList>
    </citation>
    <scope>NUCLEOTIDE SEQUENCE [LARGE SCALE GENOMIC DNA]</scope>
    <source>
        <strain evidence="1 2">NRRL B-24813</strain>
    </source>
</reference>
<sequence length="69" mass="7494">MTTPNTTPTTSPSTAAAELRAYYGCRDVEARGLRAVPAFDEHGRPTGQVAIDADAFCDWLDDLYQEDGD</sequence>
<dbReference type="EMBL" id="SJKB01000029">
    <property type="protein sequence ID" value="TCC48068.1"/>
    <property type="molecule type" value="Genomic_DNA"/>
</dbReference>
<dbReference type="AlphaFoldDB" id="A0A4R0JSL6"/>
<dbReference type="RefSeq" id="WP_131366680.1">
    <property type="nucleotide sequence ID" value="NZ_SJKB01000029.1"/>
</dbReference>